<reference evidence="1 2" key="1">
    <citation type="journal article" date="2019" name="Commun. Biol.">
        <title>The bagworm genome reveals a unique fibroin gene that provides high tensile strength.</title>
        <authorList>
            <person name="Kono N."/>
            <person name="Nakamura H."/>
            <person name="Ohtoshi R."/>
            <person name="Tomita M."/>
            <person name="Numata K."/>
            <person name="Arakawa K."/>
        </authorList>
    </citation>
    <scope>NUCLEOTIDE SEQUENCE [LARGE SCALE GENOMIC DNA]</scope>
</reference>
<comment type="caution">
    <text evidence="1">The sequence shown here is derived from an EMBL/GenBank/DDBJ whole genome shotgun (WGS) entry which is preliminary data.</text>
</comment>
<dbReference type="AlphaFoldDB" id="A0A4C1V0H9"/>
<dbReference type="EMBL" id="BGZK01000247">
    <property type="protein sequence ID" value="GBP31544.1"/>
    <property type="molecule type" value="Genomic_DNA"/>
</dbReference>
<proteinExistence type="predicted"/>
<accession>A0A4C1V0H9</accession>
<name>A0A4C1V0H9_EUMVA</name>
<evidence type="ECO:0000313" key="2">
    <source>
        <dbReference type="Proteomes" id="UP000299102"/>
    </source>
</evidence>
<gene>
    <name evidence="1" type="ORF">EVAR_84656_1</name>
</gene>
<sequence length="111" mass="12193">MISGVRIRTASKAGIYRMESEPAWSNVFYIRSGEAVGQQLVTNKSTVTSATMSYLSFFSSPHHEPAVPPYNLQTGVGTSRLAPEKIMISCNVYKAAGFLTWNCSQSRGIRI</sequence>
<organism evidence="1 2">
    <name type="scientific">Eumeta variegata</name>
    <name type="common">Bagworm moth</name>
    <name type="synonym">Eumeta japonica</name>
    <dbReference type="NCBI Taxonomy" id="151549"/>
    <lineage>
        <taxon>Eukaryota</taxon>
        <taxon>Metazoa</taxon>
        <taxon>Ecdysozoa</taxon>
        <taxon>Arthropoda</taxon>
        <taxon>Hexapoda</taxon>
        <taxon>Insecta</taxon>
        <taxon>Pterygota</taxon>
        <taxon>Neoptera</taxon>
        <taxon>Endopterygota</taxon>
        <taxon>Lepidoptera</taxon>
        <taxon>Glossata</taxon>
        <taxon>Ditrysia</taxon>
        <taxon>Tineoidea</taxon>
        <taxon>Psychidae</taxon>
        <taxon>Oiketicinae</taxon>
        <taxon>Eumeta</taxon>
    </lineage>
</organism>
<evidence type="ECO:0000313" key="1">
    <source>
        <dbReference type="EMBL" id="GBP31544.1"/>
    </source>
</evidence>
<dbReference type="Proteomes" id="UP000299102">
    <property type="component" value="Unassembled WGS sequence"/>
</dbReference>
<keyword evidence="2" id="KW-1185">Reference proteome</keyword>
<protein>
    <submittedName>
        <fullName evidence="1">Uncharacterized protein</fullName>
    </submittedName>
</protein>